<dbReference type="Pfam" id="PF13603">
    <property type="entry name" value="tRNA-synt_1_2"/>
    <property type="match status" value="1"/>
</dbReference>
<dbReference type="InterPro" id="IPR002302">
    <property type="entry name" value="Leu-tRNA-ligase"/>
</dbReference>
<keyword evidence="3" id="KW-0436">Ligase</keyword>
<dbReference type="PANTHER" id="PTHR43740:SF2">
    <property type="entry name" value="LEUCINE--TRNA LIGASE, MITOCHONDRIAL"/>
    <property type="match status" value="1"/>
</dbReference>
<organism evidence="10 11">
    <name type="scientific">Funneliformis geosporum</name>
    <dbReference type="NCBI Taxonomy" id="1117311"/>
    <lineage>
        <taxon>Eukaryota</taxon>
        <taxon>Fungi</taxon>
        <taxon>Fungi incertae sedis</taxon>
        <taxon>Mucoromycota</taxon>
        <taxon>Glomeromycotina</taxon>
        <taxon>Glomeromycetes</taxon>
        <taxon>Glomerales</taxon>
        <taxon>Glomeraceae</taxon>
        <taxon>Funneliformis</taxon>
    </lineage>
</organism>
<evidence type="ECO:0000256" key="2">
    <source>
        <dbReference type="ARBA" id="ARBA00013164"/>
    </source>
</evidence>
<dbReference type="Proteomes" id="UP001153678">
    <property type="component" value="Unassembled WGS sequence"/>
</dbReference>
<comment type="caution">
    <text evidence="10">The sequence shown here is derived from an EMBL/GenBank/DDBJ whole genome shotgun (WGS) entry which is preliminary data.</text>
</comment>
<keyword evidence="5" id="KW-0067">ATP-binding</keyword>
<dbReference type="AlphaFoldDB" id="A0A9W4SMI1"/>
<dbReference type="PANTHER" id="PTHR43740">
    <property type="entry name" value="LEUCYL-TRNA SYNTHETASE"/>
    <property type="match status" value="1"/>
</dbReference>
<dbReference type="Gene3D" id="3.90.740.10">
    <property type="entry name" value="Valyl/Leucyl/Isoleucyl-tRNA synthetase, editing domain"/>
    <property type="match status" value="1"/>
</dbReference>
<evidence type="ECO:0000313" key="11">
    <source>
        <dbReference type="Proteomes" id="UP001153678"/>
    </source>
</evidence>
<keyword evidence="11" id="KW-1185">Reference proteome</keyword>
<evidence type="ECO:0000256" key="4">
    <source>
        <dbReference type="ARBA" id="ARBA00022741"/>
    </source>
</evidence>
<keyword evidence="6" id="KW-0648">Protein biosynthesis</keyword>
<dbReference type="EMBL" id="CAMKVN010001249">
    <property type="protein sequence ID" value="CAI2174722.1"/>
    <property type="molecule type" value="Genomic_DNA"/>
</dbReference>
<keyword evidence="4" id="KW-0547">Nucleotide-binding</keyword>
<feature type="region of interest" description="Disordered" evidence="8">
    <location>
        <begin position="111"/>
        <end position="131"/>
    </location>
</feature>
<reference evidence="10" key="1">
    <citation type="submission" date="2022-08" db="EMBL/GenBank/DDBJ databases">
        <authorList>
            <person name="Kallberg Y."/>
            <person name="Tangrot J."/>
            <person name="Rosling A."/>
        </authorList>
    </citation>
    <scope>NUCLEOTIDE SEQUENCE</scope>
    <source>
        <strain evidence="10">Wild A</strain>
    </source>
</reference>
<evidence type="ECO:0000256" key="5">
    <source>
        <dbReference type="ARBA" id="ARBA00022840"/>
    </source>
</evidence>
<evidence type="ECO:0000256" key="8">
    <source>
        <dbReference type="SAM" id="MobiDB-lite"/>
    </source>
</evidence>
<evidence type="ECO:0000256" key="6">
    <source>
        <dbReference type="ARBA" id="ARBA00022917"/>
    </source>
</evidence>
<comment type="similarity">
    <text evidence="1">Belongs to the class-I aminoacyl-tRNA synthetase family.</text>
</comment>
<dbReference type="GO" id="GO:0005524">
    <property type="term" value="F:ATP binding"/>
    <property type="evidence" value="ECO:0007669"/>
    <property type="project" value="UniProtKB-KW"/>
</dbReference>
<dbReference type="GO" id="GO:0006429">
    <property type="term" value="P:leucyl-tRNA aminoacylation"/>
    <property type="evidence" value="ECO:0007669"/>
    <property type="project" value="InterPro"/>
</dbReference>
<dbReference type="EC" id="6.1.1.4" evidence="2"/>
<evidence type="ECO:0000256" key="3">
    <source>
        <dbReference type="ARBA" id="ARBA00022598"/>
    </source>
</evidence>
<dbReference type="InterPro" id="IPR009008">
    <property type="entry name" value="Val/Leu/Ile-tRNA-synth_edit"/>
</dbReference>
<evidence type="ECO:0000313" key="10">
    <source>
        <dbReference type="EMBL" id="CAI2174722.1"/>
    </source>
</evidence>
<feature type="non-terminal residue" evidence="10">
    <location>
        <position position="249"/>
    </location>
</feature>
<name>A0A9W4SMI1_9GLOM</name>
<protein>
    <recommendedName>
        <fullName evidence="2">leucine--tRNA ligase</fullName>
        <ecNumber evidence="2">6.1.1.4</ecNumber>
    </recommendedName>
</protein>
<sequence length="249" mass="28511">LANEEIKNVEGEKVSERGNFPVIEKKIPHIKSLQKNWIGLSQGTLIDFWSIDKSEKITVFTTRPDTIYGVAAIALSINHPLIREITLPEYKQKVTDFCEYWKDKKESKEIAGEFTEDPNSRSRPDYPSEVSPLFTKQESKQNWEVDFAFAKKYCLPTKGLIFIHFGMYAMWMDGSCGPPPGVYTNSPLIDGLKNKEKAIILINRELKKKQVENTTQTLLSENELPLELPPLKDFAPNPNYYAPLQKVEN</sequence>
<feature type="domain" description="Leucyl-tRNA synthetase editing" evidence="9">
    <location>
        <begin position="35"/>
        <end position="110"/>
    </location>
</feature>
<evidence type="ECO:0000256" key="1">
    <source>
        <dbReference type="ARBA" id="ARBA00005594"/>
    </source>
</evidence>
<evidence type="ECO:0000256" key="7">
    <source>
        <dbReference type="ARBA" id="ARBA00023146"/>
    </source>
</evidence>
<accession>A0A9W4SMI1</accession>
<keyword evidence="7" id="KW-0030">Aminoacyl-tRNA synthetase</keyword>
<dbReference type="GO" id="GO:0004823">
    <property type="term" value="F:leucine-tRNA ligase activity"/>
    <property type="evidence" value="ECO:0007669"/>
    <property type="project" value="UniProtKB-EC"/>
</dbReference>
<evidence type="ECO:0000259" key="9">
    <source>
        <dbReference type="Pfam" id="PF13603"/>
    </source>
</evidence>
<gene>
    <name evidence="10" type="ORF">FWILDA_LOCUS6735</name>
</gene>
<dbReference type="SUPFAM" id="SSF50677">
    <property type="entry name" value="ValRS/IleRS/LeuRS editing domain"/>
    <property type="match status" value="1"/>
</dbReference>
<dbReference type="InterPro" id="IPR025709">
    <property type="entry name" value="Leu_tRNA-synth_edit"/>
</dbReference>
<dbReference type="GO" id="GO:0002161">
    <property type="term" value="F:aminoacyl-tRNA deacylase activity"/>
    <property type="evidence" value="ECO:0007669"/>
    <property type="project" value="InterPro"/>
</dbReference>
<proteinExistence type="inferred from homology"/>